<feature type="region of interest" description="Disordered" evidence="1">
    <location>
        <begin position="95"/>
        <end position="120"/>
    </location>
</feature>
<accession>A0ABR1JJU8</accession>
<dbReference type="Proteomes" id="UP001498398">
    <property type="component" value="Unassembled WGS sequence"/>
</dbReference>
<evidence type="ECO:0000313" key="2">
    <source>
        <dbReference type="EMBL" id="KAK7462407.1"/>
    </source>
</evidence>
<gene>
    <name evidence="2" type="ORF">VKT23_008006</name>
</gene>
<organism evidence="2 3">
    <name type="scientific">Marasmiellus scandens</name>
    <dbReference type="NCBI Taxonomy" id="2682957"/>
    <lineage>
        <taxon>Eukaryota</taxon>
        <taxon>Fungi</taxon>
        <taxon>Dikarya</taxon>
        <taxon>Basidiomycota</taxon>
        <taxon>Agaricomycotina</taxon>
        <taxon>Agaricomycetes</taxon>
        <taxon>Agaricomycetidae</taxon>
        <taxon>Agaricales</taxon>
        <taxon>Marasmiineae</taxon>
        <taxon>Omphalotaceae</taxon>
        <taxon>Marasmiellus</taxon>
    </lineage>
</organism>
<sequence length="274" mass="31742">MSAPHYTGYAGRSSIGTHTPRRLQENQVQYIAPSMLQLPPGSTNATPSRIHQTTHMNTAGYANILPPSDQTGYYAAQTQTLPPRIEFSHHPYMMSPLQESRGSSRPSRDPTSHTGSQLEGLVRSHPHLSTWLDNNKKLQTESLHGSKSASRIGMELPRNRDIYRFRYPPDLTTYHIDTTVRYPKDYQRNLRCPEDPFMAKRFFYLWEEEYLDQDDLLDYAGIKARCVLCSEMVKLGTVPYGVERWIDHWNACEPIQKAWDMKDTHNKDFFRETF</sequence>
<name>A0ABR1JJU8_9AGAR</name>
<evidence type="ECO:0000313" key="3">
    <source>
        <dbReference type="Proteomes" id="UP001498398"/>
    </source>
</evidence>
<protein>
    <submittedName>
        <fullName evidence="2">Uncharacterized protein</fullName>
    </submittedName>
</protein>
<keyword evidence="3" id="KW-1185">Reference proteome</keyword>
<evidence type="ECO:0000256" key="1">
    <source>
        <dbReference type="SAM" id="MobiDB-lite"/>
    </source>
</evidence>
<proteinExistence type="predicted"/>
<reference evidence="2 3" key="1">
    <citation type="submission" date="2024-01" db="EMBL/GenBank/DDBJ databases">
        <title>A draft genome for the cacao thread blight pathogen Marasmiellus scandens.</title>
        <authorList>
            <person name="Baruah I.K."/>
            <person name="Leung J."/>
            <person name="Bukari Y."/>
            <person name="Amoako-Attah I."/>
            <person name="Meinhardt L.W."/>
            <person name="Bailey B.A."/>
            <person name="Cohen S.P."/>
        </authorList>
    </citation>
    <scope>NUCLEOTIDE SEQUENCE [LARGE SCALE GENOMIC DNA]</scope>
    <source>
        <strain evidence="2 3">GH-19</strain>
    </source>
</reference>
<comment type="caution">
    <text evidence="2">The sequence shown here is derived from an EMBL/GenBank/DDBJ whole genome shotgun (WGS) entry which is preliminary data.</text>
</comment>
<dbReference type="EMBL" id="JBANRG010000011">
    <property type="protein sequence ID" value="KAK7462407.1"/>
    <property type="molecule type" value="Genomic_DNA"/>
</dbReference>